<dbReference type="Gene3D" id="3.40.50.200">
    <property type="entry name" value="Peptidase S8/S53 domain"/>
    <property type="match status" value="1"/>
</dbReference>
<feature type="active site" description="Charge relay system" evidence="10 11">
    <location>
        <position position="163"/>
    </location>
</feature>
<dbReference type="FunFam" id="3.40.50.200:FF:000002">
    <property type="entry name" value="Proprotein convertase subtilisin/kexin type 5"/>
    <property type="match status" value="1"/>
</dbReference>
<reference evidence="15 16" key="1">
    <citation type="submission" date="2020-06" db="EMBL/GenBank/DDBJ databases">
        <authorList>
            <consortium name="Wellcome Sanger Institute Data Sharing"/>
        </authorList>
    </citation>
    <scope>NUCLEOTIDE SEQUENCE [LARGE SCALE GENOMIC DNA]</scope>
</reference>
<reference evidence="15" key="2">
    <citation type="submission" date="2025-08" db="UniProtKB">
        <authorList>
            <consortium name="Ensembl"/>
        </authorList>
    </citation>
    <scope>IDENTIFICATION</scope>
</reference>
<feature type="compositionally biased region" description="Acidic residues" evidence="13">
    <location>
        <begin position="1746"/>
        <end position="1762"/>
    </location>
</feature>
<evidence type="ECO:0000256" key="7">
    <source>
        <dbReference type="ARBA" id="ARBA00022825"/>
    </source>
</evidence>
<dbReference type="PANTHER" id="PTHR42884:SF30">
    <property type="entry name" value="PROPROTEIN CONVERTASE SUBTILISIN_KEXIN TYPE 5"/>
    <property type="match status" value="1"/>
</dbReference>
<feature type="compositionally biased region" description="Basic and acidic residues" evidence="13">
    <location>
        <begin position="1696"/>
        <end position="1713"/>
    </location>
</feature>
<dbReference type="InterPro" id="IPR008979">
    <property type="entry name" value="Galactose-bd-like_sf"/>
</dbReference>
<dbReference type="PRINTS" id="PR00723">
    <property type="entry name" value="SUBTILISIN"/>
</dbReference>
<dbReference type="Proteomes" id="UP000694580">
    <property type="component" value="Chromosome 3"/>
</dbReference>
<dbReference type="Pfam" id="PF00082">
    <property type="entry name" value="Peptidase_S8"/>
    <property type="match status" value="1"/>
</dbReference>
<evidence type="ECO:0000256" key="2">
    <source>
        <dbReference type="ARBA" id="ARBA00022670"/>
    </source>
</evidence>
<sequence>KVEDQSCCCILYDWLRVWTVLLLGALIPAGRPRLYTNRWAVRIPGGPGAADRVADKYGFLNMGQIGNLEDHYHFLHHRTMKRSTLSSRGNHSLIAMETSVKWVQQQMILHRKKRDRQSANFNDPKWEKMWYIHCDQNCLTDMNIKGAWNKGYTGKGVVVSILDDGIERQHPDLKQNYDSRASWDFNTGDPDPTPRYDATNENKHGTRCAGVVAAAANNSHCMVGIAYNARVGGVRMLDGDMTDMLEAQSLSLQQNYIDIYSSSWGPDDDGKTVDGPGPLAHMALENGIRKGRKGRGSIFVWASGNGGRNKDHCSCDGYTNSIYTISVSSTTQSGLKPWYLEECASTLATTYSSGDVTTDLRLRCTESHSGTSASAPMAAGIIALALEANPLLTWRDVQHIIVKTSRPGHLSAPDWQTNGAGHDVSHLYGFGLMDAEAMVKEAEKWTQVPAHRVCMESVTPSKRSTHTSDGCSNQVVFLEHVTVVVSLTHPRRGDLSIMLISPSGTRSHLLSPRAYDHSTEGFRKWKLMTTHCWGETAAGDWILEVRDNPLRRRGTKMIEWYLILYGTSVDPYPSQHRVHPRSAEADGDDYSDEYNGPCHTECNKDGCEGPGPHQCLGCLHFYLFKNNTRTCVSKCPAGYLGDRNRCKRCHFSCKTCEGSRSDQCTSCKNGHHLTEDTKVCVPSCGDGYYTDHDSNMCRKCSENCLRCTSFNICTDCKEDTSLVGNKCLKNCGLGSYYDEQQGSCEPCDPACATCAGVGVKACKSCAEGYLMEDWKCVSSCTSGCDASCLSCVGPGRRNCSSCEGGHTLQDGMCVISTDCKDGEYQDTQRKCHSCDITCQKCRGPKNGDCIDCPSSRFLDDGQCVMKCPLGKFQANSQCHLCDHTCAECVDRGPANCTSCDTDKFGLDRYLLEGQCVDACPEAHFHTQQKTCEACPEHCQQCNSATHCLTCSPSYYPNQGVCVRQECGEGEVEEPDYDGCMSCEEGCKKCVLYNPKDCISCIDGFYKFEDGCYKNCPAKTYSVEADMTCVSCDQDCVSCDEHECYWCESDLFLSDGKCVLECPEGFYIKEDSRECEECDPSCQTCSGPELDECETCRDAERLQDGKCVPKLASCPPKTYLSGEIIIQTSHEHLPIINRWLSCHSTCESCSGPQKNQCDSCSKGLYIILVTEGLWFYSSFPAGLLCQSCAPDCASCERNATYCLSCVEPLLLHKHQCVENCPTAHMLRDGECQHCPVGCLHCTDNGLCSGEGWKRTDYELPPYLVLKKFYLKECEDTHFLIEGHCVVDCPDGFYDDTESGVCGRCHLDCRLCDGPDADECDMCADPEATFHNRACLPPCPSHTYRDGRTAECKHCDGSCLSCSGPHATSCTSCPDGLRPDAHSRCATLTSCPVRHYADREGECHQCHKYCQQCTGPEKSQCLSCSQNHFLLNGTCVNDCPVGTFRDIAQQKCDLCHPSCLSCVGKHSHECLACRPQLFRLGKECVETCPSSHYSDGSTQTCEHCDASCGECMRAGPDSCLSCKEGQLYLRKLGQCHGTCPKSHYQDTHHRTCEPCHPSCKSCFGRGVQSCDSCHMGYTLSDGMCESQCIMGEYPVFESGYRCEVCDACLECRGPGAQNCTACPDQAILSEGRCLPCCSADALEDSKAQQQECCNCTETRGTTYPIYSIRKVNGAAGATSFSSASYSNSGMQAGSSGRSFHEEQLVDLSERPGARGEDDDDDEDEDEDIVYMGQDGTVYRKFRYGQLNEENDDELEYDDESYSFR</sequence>
<accession>A0AAY4DM35</accession>
<feature type="region of interest" description="Disordered" evidence="13">
    <location>
        <begin position="179"/>
        <end position="201"/>
    </location>
</feature>
<dbReference type="InterPro" id="IPR015500">
    <property type="entry name" value="Peptidase_S8_subtilisin-rel"/>
</dbReference>
<keyword evidence="8" id="KW-0865">Zymogen</keyword>
<dbReference type="SUPFAM" id="SSF57184">
    <property type="entry name" value="Growth factor receptor domain"/>
    <property type="match status" value="7"/>
</dbReference>
<dbReference type="CDD" id="cd04059">
    <property type="entry name" value="Peptidases_S8_Protein_convertases_Kexins_Furin-like"/>
    <property type="match status" value="1"/>
</dbReference>
<dbReference type="PROSITE" id="PS00138">
    <property type="entry name" value="SUBTILASE_SER"/>
    <property type="match status" value="1"/>
</dbReference>
<dbReference type="InterPro" id="IPR000209">
    <property type="entry name" value="Peptidase_S8/S53_dom"/>
</dbReference>
<dbReference type="Pfam" id="PF01483">
    <property type="entry name" value="P_proprotein"/>
    <property type="match status" value="1"/>
</dbReference>
<dbReference type="CDD" id="cd00064">
    <property type="entry name" value="FU"/>
    <property type="match status" value="15"/>
</dbReference>
<dbReference type="PROSITE" id="PS00137">
    <property type="entry name" value="SUBTILASE_HIS"/>
    <property type="match status" value="1"/>
</dbReference>
<dbReference type="GO" id="GO:0004252">
    <property type="term" value="F:serine-type endopeptidase activity"/>
    <property type="evidence" value="ECO:0007669"/>
    <property type="project" value="UniProtKB-UniRule"/>
</dbReference>
<feature type="active site" description="Charge relay system" evidence="10 11">
    <location>
        <position position="372"/>
    </location>
</feature>
<evidence type="ECO:0000256" key="6">
    <source>
        <dbReference type="ARBA" id="ARBA00022801"/>
    </source>
</evidence>
<feature type="active site" description="Charge relay system" evidence="10 11">
    <location>
        <position position="204"/>
    </location>
</feature>
<evidence type="ECO:0000256" key="4">
    <source>
        <dbReference type="ARBA" id="ARBA00022729"/>
    </source>
</evidence>
<dbReference type="InterPro" id="IPR000742">
    <property type="entry name" value="EGF"/>
</dbReference>
<dbReference type="GO" id="GO:0005802">
    <property type="term" value="C:trans-Golgi network"/>
    <property type="evidence" value="ECO:0007669"/>
    <property type="project" value="TreeGrafter"/>
</dbReference>
<protein>
    <recommendedName>
        <fullName evidence="14">P/Homo B domain-containing protein</fullName>
    </recommendedName>
</protein>
<dbReference type="Gene3D" id="2.60.120.260">
    <property type="entry name" value="Galactose-binding domain-like"/>
    <property type="match status" value="1"/>
</dbReference>
<dbReference type="Pfam" id="PF14843">
    <property type="entry name" value="GF_recep_IV"/>
    <property type="match status" value="2"/>
</dbReference>
<feature type="compositionally biased region" description="Basic and acidic residues" evidence="13">
    <location>
        <begin position="192"/>
        <end position="201"/>
    </location>
</feature>
<feature type="compositionally biased region" description="Acidic residues" evidence="13">
    <location>
        <begin position="1714"/>
        <end position="1726"/>
    </location>
</feature>
<keyword evidence="9" id="KW-0325">Glycoprotein</keyword>
<evidence type="ECO:0000256" key="3">
    <source>
        <dbReference type="ARBA" id="ARBA00022685"/>
    </source>
</evidence>
<dbReference type="InterPro" id="IPR009030">
    <property type="entry name" value="Growth_fac_rcpt_cys_sf"/>
</dbReference>
<dbReference type="InterPro" id="IPR002884">
    <property type="entry name" value="P_dom"/>
</dbReference>
<evidence type="ECO:0000313" key="15">
    <source>
        <dbReference type="Ensembl" id="ENSDCDP00010045411.1"/>
    </source>
</evidence>
<evidence type="ECO:0000256" key="1">
    <source>
        <dbReference type="ARBA" id="ARBA00011073"/>
    </source>
</evidence>
<keyword evidence="2 11" id="KW-0645">Protease</keyword>
<comment type="similarity">
    <text evidence="1 11 12">Belongs to the peptidase S8 family.</text>
</comment>
<dbReference type="Ensembl" id="ENSDCDT00010055584.1">
    <property type="protein sequence ID" value="ENSDCDP00010045411.1"/>
    <property type="gene ID" value="ENSDCDG00010027945.1"/>
</dbReference>
<dbReference type="InterPro" id="IPR032778">
    <property type="entry name" value="GF_recep_IV"/>
</dbReference>
<dbReference type="GO" id="GO:0016486">
    <property type="term" value="P:peptide hormone processing"/>
    <property type="evidence" value="ECO:0007669"/>
    <property type="project" value="TreeGrafter"/>
</dbReference>
<proteinExistence type="inferred from homology"/>
<dbReference type="PROSITE" id="PS51829">
    <property type="entry name" value="P_HOMO_B"/>
    <property type="match status" value="1"/>
</dbReference>
<dbReference type="InterPro" id="IPR023828">
    <property type="entry name" value="Peptidase_S8_Ser-AS"/>
</dbReference>
<feature type="domain" description="P/Homo B" evidence="14">
    <location>
        <begin position="440"/>
        <end position="570"/>
    </location>
</feature>
<dbReference type="FunFam" id="2.60.120.260:FF:000006">
    <property type="entry name" value="Proprotein convertase subtilisin/kexin type 5"/>
    <property type="match status" value="1"/>
</dbReference>
<dbReference type="GO" id="GO:0000139">
    <property type="term" value="C:Golgi membrane"/>
    <property type="evidence" value="ECO:0007669"/>
    <property type="project" value="TreeGrafter"/>
</dbReference>
<keyword evidence="4" id="KW-0732">Signal</keyword>
<keyword evidence="16" id="KW-1185">Reference proteome</keyword>
<keyword evidence="6 11" id="KW-0378">Hydrolase</keyword>
<dbReference type="InterPro" id="IPR034182">
    <property type="entry name" value="Kexin/furin"/>
</dbReference>
<dbReference type="InterPro" id="IPR023827">
    <property type="entry name" value="Peptidase_S8_Asp-AS"/>
</dbReference>
<dbReference type="InterPro" id="IPR032815">
    <property type="entry name" value="S8_pro-domain"/>
</dbReference>
<evidence type="ECO:0000256" key="11">
    <source>
        <dbReference type="PROSITE-ProRule" id="PRU01240"/>
    </source>
</evidence>
<evidence type="ECO:0000256" key="13">
    <source>
        <dbReference type="SAM" id="MobiDB-lite"/>
    </source>
</evidence>
<organism evidence="15 16">
    <name type="scientific">Denticeps clupeoides</name>
    <name type="common">denticle herring</name>
    <dbReference type="NCBI Taxonomy" id="299321"/>
    <lineage>
        <taxon>Eukaryota</taxon>
        <taxon>Metazoa</taxon>
        <taxon>Chordata</taxon>
        <taxon>Craniata</taxon>
        <taxon>Vertebrata</taxon>
        <taxon>Euteleostomi</taxon>
        <taxon>Actinopterygii</taxon>
        <taxon>Neopterygii</taxon>
        <taxon>Teleostei</taxon>
        <taxon>Clupei</taxon>
        <taxon>Clupeiformes</taxon>
        <taxon>Denticipitoidei</taxon>
        <taxon>Denticipitidae</taxon>
        <taxon>Denticeps</taxon>
    </lineage>
</organism>
<evidence type="ECO:0000256" key="9">
    <source>
        <dbReference type="ARBA" id="ARBA00023180"/>
    </source>
</evidence>
<evidence type="ECO:0000256" key="8">
    <source>
        <dbReference type="ARBA" id="ARBA00023145"/>
    </source>
</evidence>
<dbReference type="GeneTree" id="ENSGT00940000155770"/>
<dbReference type="SMART" id="SM00261">
    <property type="entry name" value="FU"/>
    <property type="match status" value="21"/>
</dbReference>
<dbReference type="PROSITE" id="PS00136">
    <property type="entry name" value="SUBTILASE_ASP"/>
    <property type="match status" value="1"/>
</dbReference>
<evidence type="ECO:0000259" key="14">
    <source>
        <dbReference type="PROSITE" id="PS51829"/>
    </source>
</evidence>
<dbReference type="InterPro" id="IPR036852">
    <property type="entry name" value="Peptidase_S8/S53_dom_sf"/>
</dbReference>
<evidence type="ECO:0000313" key="16">
    <source>
        <dbReference type="Proteomes" id="UP000694580"/>
    </source>
</evidence>
<evidence type="ECO:0000256" key="10">
    <source>
        <dbReference type="PIRSR" id="PIRSR615500-1"/>
    </source>
</evidence>
<dbReference type="Gene3D" id="3.30.70.850">
    <property type="entry name" value="Peptidase S8, pro-domain"/>
    <property type="match status" value="1"/>
</dbReference>
<name>A0AAY4DM35_9TELE</name>
<dbReference type="InterPro" id="IPR006212">
    <property type="entry name" value="Furin_repeat"/>
</dbReference>
<feature type="region of interest" description="Disordered" evidence="13">
    <location>
        <begin position="1689"/>
        <end position="1762"/>
    </location>
</feature>
<dbReference type="SMART" id="SM00181">
    <property type="entry name" value="EGF"/>
    <property type="match status" value="12"/>
</dbReference>
<gene>
    <name evidence="15" type="primary">pcsk5a</name>
</gene>
<dbReference type="SUPFAM" id="SSF54897">
    <property type="entry name" value="Protease propeptides/inhibitors"/>
    <property type="match status" value="1"/>
</dbReference>
<dbReference type="Pfam" id="PF16470">
    <property type="entry name" value="S8_pro-domain"/>
    <property type="match status" value="1"/>
</dbReference>
<dbReference type="PROSITE" id="PS51892">
    <property type="entry name" value="SUBTILASE"/>
    <property type="match status" value="1"/>
</dbReference>
<keyword evidence="5" id="KW-0677">Repeat</keyword>
<dbReference type="FunFam" id="3.30.70.850:FF:000001">
    <property type="entry name" value="Proprotein convertase subtilisin/kexin type 5"/>
    <property type="match status" value="1"/>
</dbReference>
<dbReference type="PANTHER" id="PTHR42884">
    <property type="entry name" value="PROPROTEIN CONVERTASE SUBTILISIN/KEXIN-RELATED"/>
    <property type="match status" value="1"/>
</dbReference>
<evidence type="ECO:0000256" key="12">
    <source>
        <dbReference type="RuleBase" id="RU003355"/>
    </source>
</evidence>
<dbReference type="InterPro" id="IPR038466">
    <property type="entry name" value="S8_pro-domain_sf"/>
</dbReference>
<dbReference type="SUPFAM" id="SSF52743">
    <property type="entry name" value="Subtilisin-like"/>
    <property type="match status" value="1"/>
</dbReference>
<evidence type="ECO:0000256" key="5">
    <source>
        <dbReference type="ARBA" id="ARBA00022737"/>
    </source>
</evidence>
<keyword evidence="7 11" id="KW-0720">Serine protease</keyword>
<reference evidence="15" key="3">
    <citation type="submission" date="2025-09" db="UniProtKB">
        <authorList>
            <consortium name="Ensembl"/>
        </authorList>
    </citation>
    <scope>IDENTIFICATION</scope>
</reference>
<dbReference type="SUPFAM" id="SSF49785">
    <property type="entry name" value="Galactose-binding domain-like"/>
    <property type="match status" value="1"/>
</dbReference>
<keyword evidence="3" id="KW-0165">Cleavage on pair of basic residues</keyword>
<dbReference type="InterPro" id="IPR022398">
    <property type="entry name" value="Peptidase_S8_His-AS"/>
</dbReference>
<dbReference type="Gene3D" id="2.10.220.10">
    <property type="entry name" value="Hormone Receptor, Insulin-like Growth Factor Receptor 1, Chain A, domain 2"/>
    <property type="match status" value="12"/>
</dbReference>